<feature type="transmembrane region" description="Helical" evidence="6">
    <location>
        <begin position="64"/>
        <end position="82"/>
    </location>
</feature>
<reference evidence="8 9" key="1">
    <citation type="journal article" date="2020" name="Arch. Microbiol.">
        <title>Bradyrhizobium uaiense sp. nov., a new highly efficient cowpea symbiont.</title>
        <authorList>
            <person name="Cabral Michel D."/>
            <person name="Azarias Guimaraes A."/>
            <person name="Martins da Costa E."/>
            <person name="Soares de Carvalho T."/>
            <person name="Balsanelli E."/>
            <person name="Willems A."/>
            <person name="Maltempi de Souza E."/>
            <person name="de Souza Moreira F.M."/>
        </authorList>
    </citation>
    <scope>NUCLEOTIDE SEQUENCE [LARGE SCALE GENOMIC DNA]</scope>
    <source>
        <strain evidence="8 9">UFLA 03-164</strain>
    </source>
</reference>
<dbReference type="AlphaFoldDB" id="A0A6P1BYL3"/>
<accession>A0A6P1BYL3</accession>
<evidence type="ECO:0000259" key="7">
    <source>
        <dbReference type="PROSITE" id="PS50850"/>
    </source>
</evidence>
<evidence type="ECO:0000313" key="9">
    <source>
        <dbReference type="Proteomes" id="UP000468531"/>
    </source>
</evidence>
<feature type="transmembrane region" description="Helical" evidence="6">
    <location>
        <begin position="156"/>
        <end position="179"/>
    </location>
</feature>
<dbReference type="InterPro" id="IPR000849">
    <property type="entry name" value="Sugar_P_transporter"/>
</dbReference>
<feature type="transmembrane region" description="Helical" evidence="6">
    <location>
        <begin position="94"/>
        <end position="110"/>
    </location>
</feature>
<dbReference type="GO" id="GO:0035435">
    <property type="term" value="P:phosphate ion transmembrane transport"/>
    <property type="evidence" value="ECO:0007669"/>
    <property type="project" value="TreeGrafter"/>
</dbReference>
<dbReference type="Gene3D" id="1.20.1250.20">
    <property type="entry name" value="MFS general substrate transporter like domains"/>
    <property type="match status" value="2"/>
</dbReference>
<dbReference type="InterPro" id="IPR020846">
    <property type="entry name" value="MFS_dom"/>
</dbReference>
<feature type="domain" description="Major facilitator superfamily (MFS) profile" evidence="7">
    <location>
        <begin position="29"/>
        <end position="441"/>
    </location>
</feature>
<dbReference type="RefSeq" id="WP_163163163.1">
    <property type="nucleotide sequence ID" value="NZ_VKHP01000431.1"/>
</dbReference>
<evidence type="ECO:0000256" key="2">
    <source>
        <dbReference type="ARBA" id="ARBA00022692"/>
    </source>
</evidence>
<comment type="caution">
    <text evidence="8">The sequence shown here is derived from an EMBL/GenBank/DDBJ whole genome shotgun (WGS) entry which is preliminary data.</text>
</comment>
<keyword evidence="9" id="KW-1185">Reference proteome</keyword>
<evidence type="ECO:0000256" key="1">
    <source>
        <dbReference type="ARBA" id="ARBA00004127"/>
    </source>
</evidence>
<evidence type="ECO:0000313" key="8">
    <source>
        <dbReference type="EMBL" id="NEV02771.1"/>
    </source>
</evidence>
<dbReference type="GO" id="GO:0016020">
    <property type="term" value="C:membrane"/>
    <property type="evidence" value="ECO:0007669"/>
    <property type="project" value="InterPro"/>
</dbReference>
<dbReference type="PIRSF" id="PIRSF002808">
    <property type="entry name" value="Hexose_phosphate_transp"/>
    <property type="match status" value="1"/>
</dbReference>
<feature type="transmembrane region" description="Helical" evidence="6">
    <location>
        <begin position="250"/>
        <end position="270"/>
    </location>
</feature>
<feature type="region of interest" description="Disordered" evidence="5">
    <location>
        <begin position="214"/>
        <end position="234"/>
    </location>
</feature>
<organism evidence="8 9">
    <name type="scientific">Bradyrhizobium uaiense</name>
    <dbReference type="NCBI Taxonomy" id="2594946"/>
    <lineage>
        <taxon>Bacteria</taxon>
        <taxon>Pseudomonadati</taxon>
        <taxon>Pseudomonadota</taxon>
        <taxon>Alphaproteobacteria</taxon>
        <taxon>Hyphomicrobiales</taxon>
        <taxon>Nitrobacteraceae</taxon>
        <taxon>Bradyrhizobium</taxon>
    </lineage>
</organism>
<keyword evidence="3 6" id="KW-1133">Transmembrane helix</keyword>
<dbReference type="GO" id="GO:0061513">
    <property type="term" value="F:glucose 6-phosphate:phosphate antiporter activity"/>
    <property type="evidence" value="ECO:0007669"/>
    <property type="project" value="TreeGrafter"/>
</dbReference>
<dbReference type="InterPro" id="IPR011701">
    <property type="entry name" value="MFS"/>
</dbReference>
<evidence type="ECO:0000256" key="3">
    <source>
        <dbReference type="ARBA" id="ARBA00022989"/>
    </source>
</evidence>
<feature type="compositionally biased region" description="Basic and acidic residues" evidence="5">
    <location>
        <begin position="214"/>
        <end position="224"/>
    </location>
</feature>
<comment type="subcellular location">
    <subcellularLocation>
        <location evidence="1">Endomembrane system</location>
        <topology evidence="1">Multi-pass membrane protein</topology>
    </subcellularLocation>
</comment>
<keyword evidence="4 6" id="KW-0472">Membrane</keyword>
<feature type="transmembrane region" description="Helical" evidence="6">
    <location>
        <begin position="346"/>
        <end position="368"/>
    </location>
</feature>
<dbReference type="PANTHER" id="PTHR43826:SF3">
    <property type="entry name" value="GLUCOSE-6-PHOSPHATE EXCHANGER SLC37A4"/>
    <property type="match status" value="1"/>
</dbReference>
<dbReference type="InterPro" id="IPR051337">
    <property type="entry name" value="OPA_Antiporter"/>
</dbReference>
<feature type="transmembrane region" description="Helical" evidence="6">
    <location>
        <begin position="290"/>
        <end position="309"/>
    </location>
</feature>
<keyword evidence="2 6" id="KW-0812">Transmembrane</keyword>
<evidence type="ECO:0000256" key="6">
    <source>
        <dbReference type="SAM" id="Phobius"/>
    </source>
</evidence>
<feature type="transmembrane region" description="Helical" evidence="6">
    <location>
        <begin position="116"/>
        <end position="135"/>
    </location>
</feature>
<dbReference type="GO" id="GO:0012505">
    <property type="term" value="C:endomembrane system"/>
    <property type="evidence" value="ECO:0007669"/>
    <property type="project" value="UniProtKB-SubCell"/>
</dbReference>
<feature type="transmembrane region" description="Helical" evidence="6">
    <location>
        <begin position="185"/>
        <end position="205"/>
    </location>
</feature>
<feature type="transmembrane region" description="Helical" evidence="6">
    <location>
        <begin position="321"/>
        <end position="340"/>
    </location>
</feature>
<dbReference type="PROSITE" id="PS50850">
    <property type="entry name" value="MFS"/>
    <property type="match status" value="1"/>
</dbReference>
<dbReference type="SUPFAM" id="SSF103473">
    <property type="entry name" value="MFS general substrate transporter"/>
    <property type="match status" value="1"/>
</dbReference>
<dbReference type="EMBL" id="VKHP01000431">
    <property type="protein sequence ID" value="NEV02771.1"/>
    <property type="molecule type" value="Genomic_DNA"/>
</dbReference>
<protein>
    <submittedName>
        <fullName evidence="8">MFS transporter</fullName>
    </submittedName>
</protein>
<gene>
    <name evidence="8" type="ORF">FNJ47_45680</name>
</gene>
<feature type="transmembrane region" description="Helical" evidence="6">
    <location>
        <begin position="27"/>
        <end position="44"/>
    </location>
</feature>
<dbReference type="PANTHER" id="PTHR43826">
    <property type="entry name" value="GLUCOSE-6-PHOSPHATE EXCHANGER SLC37A4"/>
    <property type="match status" value="1"/>
</dbReference>
<dbReference type="Proteomes" id="UP000468531">
    <property type="component" value="Unassembled WGS sequence"/>
</dbReference>
<sequence length="441" mass="47877">MLETGQAFARAFATETDAAQMYRRYKWTALLGVSFCYLFYYLGRQTFGFAIPGIQKELGLSKEMLGWVSASMLWAYALGQSINGNLGDKWGGRVMMLAGAVLSFAANWATSLSHSFVALLLAWGLNGYFQAMGFAPGSRLLSNWWGHRHRGFVYSFYVGMSGFSSVLAYFVPIIILGTLGLDWRWIFRLSVFLMLFGAIVMFLVVRERPEDLGLKGPADEKSPEEADADSEVDSKTSGARYRAVLSNWRLYATGLSIGFQNAARYALLVWVPVHFLGPNWKSAATVIDPVWITVALPVGMALGASTNSWISDVLFKSRRYLAIISYMVLAAIIALAMELVPHGSLIGIAGLFLCGFFVFGPASSFWALCPDIFGRRLSGTATGVLNFISYAGAGIGEPLIDGTQGTPSNHAINCPIAACTCAERAATALRGMGGRRGRGPA</sequence>
<dbReference type="InterPro" id="IPR036259">
    <property type="entry name" value="MFS_trans_sf"/>
</dbReference>
<name>A0A6P1BYL3_9BRAD</name>
<dbReference type="Pfam" id="PF07690">
    <property type="entry name" value="MFS_1"/>
    <property type="match status" value="1"/>
</dbReference>
<evidence type="ECO:0000256" key="4">
    <source>
        <dbReference type="ARBA" id="ARBA00023136"/>
    </source>
</evidence>
<proteinExistence type="predicted"/>
<feature type="non-terminal residue" evidence="8">
    <location>
        <position position="441"/>
    </location>
</feature>
<evidence type="ECO:0000256" key="5">
    <source>
        <dbReference type="SAM" id="MobiDB-lite"/>
    </source>
</evidence>